<dbReference type="Proteomes" id="UP000078356">
    <property type="component" value="Unassembled WGS sequence"/>
</dbReference>
<protein>
    <submittedName>
        <fullName evidence="1">Uncharacterized protein</fullName>
    </submittedName>
</protein>
<sequence length="158" mass="17157">MQGIAAMDRIVAQISHVLDWEYLIALESSLTAQGLMNEKVRAELDRHGFTLARRYLIKKARLGSGPFSVVEEEILDVLAAGVATLRRAGQLPHDVIKGIRAGGLVGMVQRRVSHSGDSSGGSDWQIFGTPRGAFEGIVNRHPAAFDAETVKLARFHAV</sequence>
<comment type="caution">
    <text evidence="1">The sequence shown here is derived from an EMBL/GenBank/DDBJ whole genome shotgun (WGS) entry which is preliminary data.</text>
</comment>
<evidence type="ECO:0000313" key="2">
    <source>
        <dbReference type="Proteomes" id="UP000078356"/>
    </source>
</evidence>
<evidence type="ECO:0000313" key="1">
    <source>
        <dbReference type="EMBL" id="OAN29289.1"/>
    </source>
</evidence>
<proteinExistence type="predicted"/>
<gene>
    <name evidence="1" type="ORF">A4V15_18630</name>
</gene>
<dbReference type="EMBL" id="LWCR01000016">
    <property type="protein sequence ID" value="OAN29289.1"/>
    <property type="molecule type" value="Genomic_DNA"/>
</dbReference>
<accession>A0A178LF70</accession>
<organism evidence="1 2">
    <name type="scientific">Pseudomonas oryzihabitans</name>
    <dbReference type="NCBI Taxonomy" id="47885"/>
    <lineage>
        <taxon>Bacteria</taxon>
        <taxon>Pseudomonadati</taxon>
        <taxon>Pseudomonadota</taxon>
        <taxon>Gammaproteobacteria</taxon>
        <taxon>Pseudomonadales</taxon>
        <taxon>Pseudomonadaceae</taxon>
        <taxon>Pseudomonas</taxon>
    </lineage>
</organism>
<name>A0A178LF70_9PSED</name>
<dbReference type="AlphaFoldDB" id="A0A178LF70"/>
<reference evidence="1 2" key="1">
    <citation type="submission" date="2016-04" db="EMBL/GenBank/DDBJ databases">
        <title>Draft Genome Sequences of Staphylococcus capitis Strain H36, S. capitis Strain H65, S. cohnii Strain H62, S. hominis Strain H69, Mycobacterium iranicum Strain H39, Plantibacter sp. Strain H53, Pseudomonas oryzihabitans Strain H72, and Microbacterium sp. Strain H83, isolated from residential settings.</title>
        <authorList>
            <person name="Lymperopoulou D."/>
            <person name="Adams R.I."/>
            <person name="Lindow S."/>
            <person name="Coil D.A."/>
            <person name="Jospin G."/>
            <person name="Eisen J.A."/>
        </authorList>
    </citation>
    <scope>NUCLEOTIDE SEQUENCE [LARGE SCALE GENOMIC DNA]</scope>
    <source>
        <strain evidence="1 2">H72</strain>
    </source>
</reference>